<keyword evidence="7" id="KW-1185">Reference proteome</keyword>
<accession>A0A022L2V3</accession>
<organism evidence="6 7">
    <name type="scientific">Brachybacterium muris UCD-AY4</name>
    <dbReference type="NCBI Taxonomy" id="1249481"/>
    <lineage>
        <taxon>Bacteria</taxon>
        <taxon>Bacillati</taxon>
        <taxon>Actinomycetota</taxon>
        <taxon>Actinomycetes</taxon>
        <taxon>Micrococcales</taxon>
        <taxon>Dermabacteraceae</taxon>
        <taxon>Brachybacterium</taxon>
    </lineage>
</organism>
<dbReference type="EMBL" id="AORC01000005">
    <property type="protein sequence ID" value="EYT50148.1"/>
    <property type="molecule type" value="Genomic_DNA"/>
</dbReference>
<dbReference type="PANTHER" id="PTHR43649:SF31">
    <property type="entry name" value="SN-GLYCEROL-3-PHOSPHATE-BINDING PERIPLASMIC PROTEIN UGPB"/>
    <property type="match status" value="1"/>
</dbReference>
<dbReference type="Pfam" id="PF13416">
    <property type="entry name" value="SBP_bac_8"/>
    <property type="match status" value="1"/>
</dbReference>
<dbReference type="PANTHER" id="PTHR43649">
    <property type="entry name" value="ARABINOSE-BINDING PROTEIN-RELATED"/>
    <property type="match status" value="1"/>
</dbReference>
<evidence type="ECO:0000313" key="6">
    <source>
        <dbReference type="EMBL" id="EYT50148.1"/>
    </source>
</evidence>
<dbReference type="InterPro" id="IPR006059">
    <property type="entry name" value="SBP"/>
</dbReference>
<dbReference type="STRING" id="1249481.D641_0105045"/>
<sequence length="442" mass="47073">MSRLPVVTSRLSRRGFALGGAAALTAGTLAACNPGGSTTNEGGGDPVEQQDPSELAGKTLSYLYFTDGPDEQATRDLIAQFEQEYDVTVELEIVPFSDITTTLQARLSGGQAPDVARVAATAPFAGDLLVLDDFLGADYLDEFAEGVRVGMTDADGKIVAIASDLTQNGPFVNTDLFEKAGVEIPESWTWEEMVTLAKQVQEAAGTEFAFAMDKSGHRLSTILSQGGTYLVQEQESSLDPAAATTALQPLVDMINDGTSPKDFWLDSGTKYAGANEVFLAQQAPVYLSGNWQVAQFDANAEFGWRTTANPTLSSGGGFPGGKFMVGFSAGPENQLAATFLQFMNTTESQEAFITASSFMPTRADLTESGVEYPVRNEEMNVFIDDLAETPDEAYAACYSPIFDAAAQEFIKQFAEVVAGNKELAQAMEDLKAGIDTVAERAG</sequence>
<evidence type="ECO:0000256" key="2">
    <source>
        <dbReference type="ARBA" id="ARBA00008520"/>
    </source>
</evidence>
<evidence type="ECO:0000256" key="5">
    <source>
        <dbReference type="SAM" id="SignalP"/>
    </source>
</evidence>
<evidence type="ECO:0000256" key="3">
    <source>
        <dbReference type="ARBA" id="ARBA00022448"/>
    </source>
</evidence>
<dbReference type="InterPro" id="IPR050490">
    <property type="entry name" value="Bact_solute-bd_prot1"/>
</dbReference>
<protein>
    <submittedName>
        <fullName evidence="6">Sugar ABC transporter substrate-binding protein</fullName>
    </submittedName>
</protein>
<dbReference type="RefSeq" id="WP_017822713.1">
    <property type="nucleotide sequence ID" value="NZ_AORC01000005.1"/>
</dbReference>
<name>A0A022L2V3_9MICO</name>
<dbReference type="SUPFAM" id="SSF53850">
    <property type="entry name" value="Periplasmic binding protein-like II"/>
    <property type="match status" value="1"/>
</dbReference>
<dbReference type="HOGENOM" id="CLU_031285_10_3_11"/>
<comment type="caution">
    <text evidence="6">The sequence shown here is derived from an EMBL/GenBank/DDBJ whole genome shotgun (WGS) entry which is preliminary data.</text>
</comment>
<evidence type="ECO:0000256" key="1">
    <source>
        <dbReference type="ARBA" id="ARBA00004196"/>
    </source>
</evidence>
<keyword evidence="4 5" id="KW-0732">Signal</keyword>
<reference evidence="6 7" key="1">
    <citation type="journal article" date="2013" name="Genome Announc.">
        <title>Draft genome sequence of an Actinobacterium, Brachybacterium muris strain UCD-AY4.</title>
        <authorList>
            <person name="Lo J.R."/>
            <person name="Lang J.M."/>
            <person name="Darling A.E."/>
            <person name="Eisen J.A."/>
            <person name="Coil D.A."/>
        </authorList>
    </citation>
    <scope>NUCLEOTIDE SEQUENCE [LARGE SCALE GENOMIC DNA]</scope>
    <source>
        <strain evidence="6 7">UCD-AY4</strain>
    </source>
</reference>
<gene>
    <name evidence="6" type="ORF">D641_0105045</name>
</gene>
<comment type="similarity">
    <text evidence="2">Belongs to the bacterial solute-binding protein 1 family.</text>
</comment>
<evidence type="ECO:0000256" key="4">
    <source>
        <dbReference type="ARBA" id="ARBA00022729"/>
    </source>
</evidence>
<keyword evidence="3" id="KW-0813">Transport</keyword>
<dbReference type="AlphaFoldDB" id="A0A022L2V3"/>
<proteinExistence type="inferred from homology"/>
<feature type="signal peptide" evidence="5">
    <location>
        <begin position="1"/>
        <end position="30"/>
    </location>
</feature>
<comment type="subcellular location">
    <subcellularLocation>
        <location evidence="1">Cell envelope</location>
    </subcellularLocation>
</comment>
<dbReference type="OrthoDB" id="9780991at2"/>
<dbReference type="PROSITE" id="PS51257">
    <property type="entry name" value="PROKAR_LIPOPROTEIN"/>
    <property type="match status" value="1"/>
</dbReference>
<dbReference type="Proteomes" id="UP000019754">
    <property type="component" value="Unassembled WGS sequence"/>
</dbReference>
<evidence type="ECO:0000313" key="7">
    <source>
        <dbReference type="Proteomes" id="UP000019754"/>
    </source>
</evidence>
<dbReference type="Gene3D" id="3.40.190.10">
    <property type="entry name" value="Periplasmic binding protein-like II"/>
    <property type="match status" value="1"/>
</dbReference>
<feature type="chain" id="PRO_5039009768" evidence="5">
    <location>
        <begin position="31"/>
        <end position="442"/>
    </location>
</feature>
<dbReference type="GO" id="GO:0030313">
    <property type="term" value="C:cell envelope"/>
    <property type="evidence" value="ECO:0007669"/>
    <property type="project" value="UniProtKB-SubCell"/>
</dbReference>